<dbReference type="Proteomes" id="UP000029055">
    <property type="component" value="Unassembled WGS sequence"/>
</dbReference>
<dbReference type="STRING" id="77635.BISU_0846"/>
<keyword evidence="3" id="KW-0444">Lipid biosynthesis</keyword>
<dbReference type="Gene3D" id="1.20.1090.10">
    <property type="entry name" value="Dehydroquinate synthase-like - alpha domain"/>
    <property type="match status" value="1"/>
</dbReference>
<evidence type="ECO:0000313" key="13">
    <source>
        <dbReference type="EMBL" id="KFJ02920.1"/>
    </source>
</evidence>
<dbReference type="InterPro" id="IPR018211">
    <property type="entry name" value="ADH_Fe_CS"/>
</dbReference>
<dbReference type="EMBL" id="JGZR01000007">
    <property type="protein sequence ID" value="KFJ02920.1"/>
    <property type="molecule type" value="Genomic_DNA"/>
</dbReference>
<dbReference type="GO" id="GO:0008888">
    <property type="term" value="F:glycerol dehydrogenase (NAD+) activity"/>
    <property type="evidence" value="ECO:0007669"/>
    <property type="project" value="UniProtKB-EC"/>
</dbReference>
<dbReference type="AlphaFoldDB" id="A0A087E569"/>
<protein>
    <submittedName>
        <fullName evidence="13">Glycerol dehydrogenase</fullName>
        <ecNumber evidence="13">1.1.1.6</ecNumber>
    </submittedName>
</protein>
<keyword evidence="6 13" id="KW-0560">Oxidoreductase</keyword>
<dbReference type="OrthoDB" id="323926at2"/>
<dbReference type="RefSeq" id="WP_161787737.1">
    <property type="nucleotide sequence ID" value="NZ_CP062939.1"/>
</dbReference>
<evidence type="ECO:0000256" key="5">
    <source>
        <dbReference type="ARBA" id="ARBA00022857"/>
    </source>
</evidence>
<feature type="binding site" evidence="12">
    <location>
        <position position="135"/>
    </location>
    <ligand>
        <name>NAD(+)</name>
        <dbReference type="ChEBI" id="CHEBI:57540"/>
    </ligand>
</feature>
<keyword evidence="10" id="KW-1208">Phospholipid metabolism</keyword>
<evidence type="ECO:0000256" key="9">
    <source>
        <dbReference type="ARBA" id="ARBA00023209"/>
    </source>
</evidence>
<evidence type="ECO:0000256" key="8">
    <source>
        <dbReference type="ARBA" id="ARBA00023098"/>
    </source>
</evidence>
<dbReference type="eggNOG" id="COG0371">
    <property type="taxonomic scope" value="Bacteria"/>
</dbReference>
<evidence type="ECO:0000256" key="3">
    <source>
        <dbReference type="ARBA" id="ARBA00022516"/>
    </source>
</evidence>
<dbReference type="EC" id="1.1.1.6" evidence="13"/>
<feature type="binding site" evidence="12">
    <location>
        <position position="129"/>
    </location>
    <ligand>
        <name>NAD(+)</name>
        <dbReference type="ChEBI" id="CHEBI:57540"/>
    </ligand>
</feature>
<keyword evidence="11" id="KW-0862">Zinc</keyword>
<dbReference type="Pfam" id="PF13685">
    <property type="entry name" value="Fe-ADH_2"/>
    <property type="match status" value="1"/>
</dbReference>
<dbReference type="PIRSF" id="PIRSF000112">
    <property type="entry name" value="Glycerol_dehydrogenase"/>
    <property type="match status" value="1"/>
</dbReference>
<keyword evidence="4 11" id="KW-0479">Metal-binding</keyword>
<dbReference type="PROSITE" id="PS00913">
    <property type="entry name" value="ADH_IRON_1"/>
    <property type="match status" value="1"/>
</dbReference>
<proteinExistence type="inferred from homology"/>
<dbReference type="InterPro" id="IPR016205">
    <property type="entry name" value="Glycerol_DH"/>
</dbReference>
<dbReference type="Gene3D" id="3.40.50.1970">
    <property type="match status" value="1"/>
</dbReference>
<dbReference type="PANTHER" id="PTHR43616">
    <property type="entry name" value="GLYCEROL DEHYDROGENASE"/>
    <property type="match status" value="1"/>
</dbReference>
<comment type="cofactor">
    <cofactor evidence="11">
        <name>Zn(2+)</name>
        <dbReference type="ChEBI" id="CHEBI:29105"/>
    </cofactor>
    <text evidence="11">Binds 1 zinc ion per subunit.</text>
</comment>
<keyword evidence="9" id="KW-0594">Phospholipid biosynthesis</keyword>
<organism evidence="13 14">
    <name type="scientific">Bifidobacterium subtile</name>
    <dbReference type="NCBI Taxonomy" id="77635"/>
    <lineage>
        <taxon>Bacteria</taxon>
        <taxon>Bacillati</taxon>
        <taxon>Actinomycetota</taxon>
        <taxon>Actinomycetes</taxon>
        <taxon>Bifidobacteriales</taxon>
        <taxon>Bifidobacteriaceae</taxon>
        <taxon>Bifidobacterium</taxon>
    </lineage>
</organism>
<feature type="binding site" evidence="12">
    <location>
        <begin position="120"/>
        <end position="123"/>
    </location>
    <ligand>
        <name>NAD(+)</name>
        <dbReference type="ChEBI" id="CHEBI:57540"/>
    </ligand>
</feature>
<dbReference type="InterPro" id="IPR032837">
    <property type="entry name" value="G1PDH"/>
</dbReference>
<evidence type="ECO:0000256" key="10">
    <source>
        <dbReference type="ARBA" id="ARBA00023264"/>
    </source>
</evidence>
<comment type="caution">
    <text evidence="13">The sequence shown here is derived from an EMBL/GenBank/DDBJ whole genome shotgun (WGS) entry which is preliminary data.</text>
</comment>
<feature type="binding site" evidence="11">
    <location>
        <position position="257"/>
    </location>
    <ligand>
        <name>glycerol</name>
        <dbReference type="ChEBI" id="CHEBI:17754"/>
    </ligand>
</feature>
<dbReference type="SUPFAM" id="SSF56796">
    <property type="entry name" value="Dehydroquinate synthase-like"/>
    <property type="match status" value="1"/>
</dbReference>
<feature type="binding site" evidence="12">
    <location>
        <begin position="98"/>
        <end position="102"/>
    </location>
    <ligand>
        <name>NAD(+)</name>
        <dbReference type="ChEBI" id="CHEBI:57540"/>
    </ligand>
</feature>
<name>A0A087E569_9BIFI</name>
<sequence length="367" mass="39002">MKKSSEYRIVKPSPQVYLSGPGVISEVPRLLGENTFRNRILVHGGKGYDAVRQQLNQWNCDFVDEFIFRGECSMSEIKRLQDAISNAHADVVVGVGGGKIMDCVKTACFLSNIPEVLVPTSPSNCASCSGHSVIYTEDGVWESNISYTDTPYAVIVDTNVMAAAPRLLLLAGFADTLSKWYEGQIGLSSDEACDLALDFARESAAVCGPQLVERFEKLSADFDGSDVGFRAVVDTIFLAAGLVGGIGGKYAPSAAAHAFYNAVTSVPSSHALPHGIHVAFGLLFQLELCKAEQESVQLAQVFSRIGMPIGLGSLGIGAGKPVSIEDFAEKICSVHPLIDNVGFKVSPADVAEALIAADELIAEPLSV</sequence>
<accession>A0A087E569</accession>
<evidence type="ECO:0000256" key="4">
    <source>
        <dbReference type="ARBA" id="ARBA00022723"/>
    </source>
</evidence>
<feature type="binding site" evidence="11">
    <location>
        <position position="175"/>
    </location>
    <ligand>
        <name>glycerol</name>
        <dbReference type="ChEBI" id="CHEBI:17754"/>
    </ligand>
</feature>
<dbReference type="GO" id="GO:0008654">
    <property type="term" value="P:phospholipid biosynthetic process"/>
    <property type="evidence" value="ECO:0007669"/>
    <property type="project" value="UniProtKB-KW"/>
</dbReference>
<keyword evidence="2" id="KW-0963">Cytoplasm</keyword>
<evidence type="ECO:0000256" key="2">
    <source>
        <dbReference type="ARBA" id="ARBA00022490"/>
    </source>
</evidence>
<dbReference type="PANTHER" id="PTHR43616:SF5">
    <property type="entry name" value="GLYCEROL DEHYDROGENASE 1"/>
    <property type="match status" value="1"/>
</dbReference>
<gene>
    <name evidence="13" type="ORF">BISU_0846</name>
</gene>
<evidence type="ECO:0000256" key="7">
    <source>
        <dbReference type="ARBA" id="ARBA00023027"/>
    </source>
</evidence>
<keyword evidence="7 12" id="KW-0520">NAD</keyword>
<evidence type="ECO:0000256" key="11">
    <source>
        <dbReference type="PIRSR" id="PIRSR000112-1"/>
    </source>
</evidence>
<comment type="similarity">
    <text evidence="1">Belongs to the iron-containing alcohol dehydrogenase family.</text>
</comment>
<reference evidence="13 14" key="1">
    <citation type="submission" date="2014-03" db="EMBL/GenBank/DDBJ databases">
        <title>Genomics of Bifidobacteria.</title>
        <authorList>
            <person name="Ventura M."/>
            <person name="Milani C."/>
            <person name="Lugli G.A."/>
        </authorList>
    </citation>
    <scope>NUCLEOTIDE SEQUENCE [LARGE SCALE GENOMIC DNA]</scope>
    <source>
        <strain evidence="13 14">LMG 11597</strain>
    </source>
</reference>
<dbReference type="GO" id="GO:0046872">
    <property type="term" value="F:metal ion binding"/>
    <property type="evidence" value="ECO:0007669"/>
    <property type="project" value="UniProtKB-KW"/>
</dbReference>
<evidence type="ECO:0000256" key="12">
    <source>
        <dbReference type="PIRSR" id="PIRSR000112-3"/>
    </source>
</evidence>
<keyword evidence="8" id="KW-0443">Lipid metabolism</keyword>
<evidence type="ECO:0000256" key="6">
    <source>
        <dbReference type="ARBA" id="ARBA00023002"/>
    </source>
</evidence>
<feature type="binding site" evidence="11">
    <location>
        <position position="274"/>
    </location>
    <ligand>
        <name>glycerol</name>
        <dbReference type="ChEBI" id="CHEBI:17754"/>
    </ligand>
</feature>
<keyword evidence="14" id="KW-1185">Reference proteome</keyword>
<keyword evidence="5" id="KW-0521">NADP</keyword>
<evidence type="ECO:0000256" key="1">
    <source>
        <dbReference type="ARBA" id="ARBA00007358"/>
    </source>
</evidence>
<evidence type="ECO:0000313" key="14">
    <source>
        <dbReference type="Proteomes" id="UP000029055"/>
    </source>
</evidence>